<dbReference type="EMBL" id="CP012382">
    <property type="protein sequence ID" value="AKZ56226.1"/>
    <property type="molecule type" value="Genomic_DNA"/>
</dbReference>
<sequence length="86" mass="9852">MVPRQEPESLRVLADTYPGSRSDSAVRSDYFPDVRPGKRRPPRETAVRVPSQTSFNTARSRTCEQCRRPDHHDDQQRAARRHPPAG</sequence>
<dbReference type="AlphaFoldDB" id="A0A0K2ATG6"/>
<gene>
    <name evidence="2" type="ORF">SAM23877_3177</name>
</gene>
<organism evidence="2 3">
    <name type="scientific">Streptomyces ambofaciens (strain ATCC 23877 / 3486 / DSM 40053 / JCM 4204 / NBRC 12836 / NRRL B-2516)</name>
    <dbReference type="NCBI Taxonomy" id="278992"/>
    <lineage>
        <taxon>Bacteria</taxon>
        <taxon>Bacillati</taxon>
        <taxon>Actinomycetota</taxon>
        <taxon>Actinomycetes</taxon>
        <taxon>Kitasatosporales</taxon>
        <taxon>Streptomycetaceae</taxon>
        <taxon>Streptomyces</taxon>
    </lineage>
</organism>
<accession>A0A0K2ATG6</accession>
<name>A0A0K2ATG6_STRA7</name>
<evidence type="ECO:0000313" key="2">
    <source>
        <dbReference type="EMBL" id="AKZ56226.1"/>
    </source>
</evidence>
<feature type="compositionally biased region" description="Polar residues" evidence="1">
    <location>
        <begin position="50"/>
        <end position="60"/>
    </location>
</feature>
<dbReference type="Proteomes" id="UP000061018">
    <property type="component" value="Chromosome"/>
</dbReference>
<reference evidence="3" key="1">
    <citation type="journal article" date="2015" name="J. Biotechnol.">
        <title>Complete genome sequence of Streptomyces ambofaciens ATCC 23877, the spiramycin producer.</title>
        <authorList>
            <person name="Thibessard A."/>
            <person name="Haas D."/>
            <person name="Gerbaud C."/>
            <person name="Aigle B."/>
            <person name="Lautru S."/>
            <person name="Pernodet J.L."/>
            <person name="Leblond P."/>
        </authorList>
    </citation>
    <scope>NUCLEOTIDE SEQUENCE [LARGE SCALE GENOMIC DNA]</scope>
    <source>
        <strain evidence="3">ATCC 23877 / 3486 / DSM 40053 / JCM 4204 / NBRC 12836 / NRRL B-2516</strain>
    </source>
</reference>
<feature type="compositionally biased region" description="Basic and acidic residues" evidence="1">
    <location>
        <begin position="61"/>
        <end position="77"/>
    </location>
</feature>
<dbReference type="KEGG" id="samb:SAM23877_3177"/>
<evidence type="ECO:0000256" key="1">
    <source>
        <dbReference type="SAM" id="MobiDB-lite"/>
    </source>
</evidence>
<feature type="compositionally biased region" description="Basic and acidic residues" evidence="1">
    <location>
        <begin position="24"/>
        <end position="46"/>
    </location>
</feature>
<feature type="region of interest" description="Disordered" evidence="1">
    <location>
        <begin position="1"/>
        <end position="86"/>
    </location>
</feature>
<protein>
    <submittedName>
        <fullName evidence="2">Uncharacterized protein</fullName>
    </submittedName>
</protein>
<evidence type="ECO:0000313" key="3">
    <source>
        <dbReference type="Proteomes" id="UP000061018"/>
    </source>
</evidence>
<proteinExistence type="predicted"/>